<evidence type="ECO:0000256" key="13">
    <source>
        <dbReference type="PROSITE-ProRule" id="PRU00076"/>
    </source>
</evidence>
<evidence type="ECO:0000256" key="6">
    <source>
        <dbReference type="ARBA" id="ARBA00022536"/>
    </source>
</evidence>
<evidence type="ECO:0000313" key="17">
    <source>
        <dbReference type="Proteomes" id="UP000008143"/>
    </source>
</evidence>
<evidence type="ECO:0000256" key="3">
    <source>
        <dbReference type="ARBA" id="ARBA00022473"/>
    </source>
</evidence>
<dbReference type="SUPFAM" id="SSF49899">
    <property type="entry name" value="Concanavalin A-like lectins/glucanases"/>
    <property type="match status" value="1"/>
</dbReference>
<dbReference type="Gene3D" id="2.60.120.200">
    <property type="match status" value="1"/>
</dbReference>
<dbReference type="PROSITE" id="PS00740">
    <property type="entry name" value="MAM_1"/>
    <property type="match status" value="1"/>
</dbReference>
<keyword evidence="12" id="KW-1015">Disulfide bond</keyword>
<dbReference type="GO" id="GO:0016020">
    <property type="term" value="C:membrane"/>
    <property type="evidence" value="ECO:0007669"/>
    <property type="project" value="InterPro"/>
</dbReference>
<keyword evidence="4" id="KW-0964">Secreted</keyword>
<dbReference type="InterPro" id="IPR049883">
    <property type="entry name" value="NOTCH1_EGF-like"/>
</dbReference>
<evidence type="ECO:0000259" key="14">
    <source>
        <dbReference type="PROSITE" id="PS50026"/>
    </source>
</evidence>
<feature type="domain" description="MAM" evidence="15">
    <location>
        <begin position="401"/>
        <end position="545"/>
    </location>
</feature>
<dbReference type="eggNOG" id="KOG1217">
    <property type="taxonomic scope" value="Eukaryota"/>
</dbReference>
<comment type="subcellular location">
    <subcellularLocation>
        <location evidence="1">Secreted</location>
        <location evidence="1">Extracellular space</location>
        <location evidence="1">Extracellular matrix</location>
    </subcellularLocation>
</comment>
<dbReference type="Proteomes" id="UP000008143">
    <property type="component" value="Chromosome 2"/>
</dbReference>
<keyword evidence="10" id="KW-0106">Calcium</keyword>
<dbReference type="GO" id="GO:1905564">
    <property type="term" value="P:positive regulation of vascular endothelial cell proliferation"/>
    <property type="evidence" value="ECO:0007669"/>
    <property type="project" value="Ensembl"/>
</dbReference>
<dbReference type="SUPFAM" id="SSF57184">
    <property type="entry name" value="Growth factor receptor domain"/>
    <property type="match status" value="1"/>
</dbReference>
<organism evidence="16">
    <name type="scientific">Xenopus tropicalis</name>
    <name type="common">Western clawed frog</name>
    <name type="synonym">Silurana tropicalis</name>
    <dbReference type="NCBI Taxonomy" id="8364"/>
    <lineage>
        <taxon>Eukaryota</taxon>
        <taxon>Metazoa</taxon>
        <taxon>Chordata</taxon>
        <taxon>Craniata</taxon>
        <taxon>Vertebrata</taxon>
        <taxon>Euteleostomi</taxon>
        <taxon>Amphibia</taxon>
        <taxon>Batrachia</taxon>
        <taxon>Anura</taxon>
        <taxon>Pipoidea</taxon>
        <taxon>Pipidae</taxon>
        <taxon>Xenopodinae</taxon>
        <taxon>Xenopus</taxon>
        <taxon>Silurana</taxon>
    </lineage>
</organism>
<dbReference type="SUPFAM" id="SSF57196">
    <property type="entry name" value="EGF/Laminin"/>
    <property type="match status" value="1"/>
</dbReference>
<dbReference type="GeneID" id="100495795"/>
<comment type="similarity">
    <text evidence="2">Belongs to the nephronectin family.</text>
</comment>
<dbReference type="Pfam" id="PF07645">
    <property type="entry name" value="EGF_CA"/>
    <property type="match status" value="3"/>
</dbReference>
<dbReference type="SMART" id="SM00181">
    <property type="entry name" value="EGF"/>
    <property type="match status" value="5"/>
</dbReference>
<dbReference type="GO" id="GO:0005178">
    <property type="term" value="F:integrin binding"/>
    <property type="evidence" value="ECO:0007669"/>
    <property type="project" value="Ensembl"/>
</dbReference>
<evidence type="ECO:0000256" key="7">
    <source>
        <dbReference type="ARBA" id="ARBA00022729"/>
    </source>
</evidence>
<dbReference type="GO" id="GO:0005509">
    <property type="term" value="F:calcium ion binding"/>
    <property type="evidence" value="ECO:0007669"/>
    <property type="project" value="InterPro"/>
</dbReference>
<evidence type="ECO:0000313" key="18">
    <source>
        <dbReference type="RefSeq" id="XP_002933858.3"/>
    </source>
</evidence>
<reference evidence="16" key="1">
    <citation type="journal article" date="2010" name="Science">
        <title>The genome of the Western clawed frog Xenopus tropicalis.</title>
        <authorList>
            <person name="Hellsten U."/>
            <person name="Harland R.M."/>
            <person name="Gilchrist M.J."/>
            <person name="Hendrix D."/>
            <person name="Jurka J."/>
            <person name="Kapitonov V."/>
            <person name="Ovcharenko I."/>
            <person name="Putnam N.H."/>
            <person name="Shu S."/>
            <person name="Taher L."/>
            <person name="Blitz I.L."/>
            <person name="Blumberg B."/>
            <person name="Dichmann D.S."/>
            <person name="Dubchak I."/>
            <person name="Amaya E."/>
            <person name="Detter J.C."/>
            <person name="Fletcher R."/>
            <person name="Gerhard D.S."/>
            <person name="Goodstein D."/>
            <person name="Graves T."/>
            <person name="Grigoriev I.V."/>
            <person name="Grimwood J."/>
            <person name="Kawashima T."/>
            <person name="Lindquist E."/>
            <person name="Lucas S.M."/>
            <person name="Mead P.E."/>
            <person name="Mitros T."/>
            <person name="Ogino H."/>
            <person name="Ohta Y."/>
            <person name="Poliakov A.V."/>
            <person name="Pollet N."/>
            <person name="Robert J."/>
            <person name="Salamov A."/>
            <person name="Sater A.K."/>
            <person name="Schmutz J."/>
            <person name="Terry A."/>
            <person name="Vize P.D."/>
            <person name="Warren W.C."/>
            <person name="Wells D."/>
            <person name="Wills A."/>
            <person name="Wilson R.K."/>
            <person name="Zimmerman L.B."/>
            <person name="Zorn A.M."/>
            <person name="Grainger R."/>
            <person name="Grammer T."/>
            <person name="Khokha M.K."/>
            <person name="Richardson P.M."/>
            <person name="Rokhsar D.S."/>
        </authorList>
    </citation>
    <scope>NUCLEOTIDE SEQUENCE [LARGE SCALE GENOMIC DNA]</scope>
    <source>
        <strain evidence="16">Nigerian</strain>
    </source>
</reference>
<dbReference type="CDD" id="cd00054">
    <property type="entry name" value="EGF_CA"/>
    <property type="match status" value="2"/>
</dbReference>
<dbReference type="GO" id="GO:0048018">
    <property type="term" value="F:receptor ligand activity"/>
    <property type="evidence" value="ECO:0007669"/>
    <property type="project" value="Ensembl"/>
</dbReference>
<dbReference type="InterPro" id="IPR018097">
    <property type="entry name" value="EGF_Ca-bd_CS"/>
</dbReference>
<dbReference type="PROSITE" id="PS50060">
    <property type="entry name" value="MAM_2"/>
    <property type="match status" value="1"/>
</dbReference>
<dbReference type="GO" id="GO:1903672">
    <property type="term" value="P:positive regulation of sprouting angiogenesis"/>
    <property type="evidence" value="ECO:0007669"/>
    <property type="project" value="Ensembl"/>
</dbReference>
<dbReference type="InterPro" id="IPR000998">
    <property type="entry name" value="MAM_dom"/>
</dbReference>
<accession>F7A3J7</accession>
<dbReference type="FunFam" id="2.10.25.10:FF:000476">
    <property type="entry name" value="nephronectin isoform X1"/>
    <property type="match status" value="1"/>
</dbReference>
<dbReference type="GO" id="GO:0070371">
    <property type="term" value="P:ERK1 and ERK2 cascade"/>
    <property type="evidence" value="ECO:0007669"/>
    <property type="project" value="Ensembl"/>
</dbReference>
<dbReference type="PANTHER" id="PTHR24050:SF24">
    <property type="entry name" value="EPIDERMAL GROWTH FACTOR-LIKE PROTEIN 6"/>
    <property type="match status" value="1"/>
</dbReference>
<keyword evidence="3" id="KW-0217">Developmental protein</keyword>
<gene>
    <name evidence="16 18 19" type="primary">egfl6</name>
</gene>
<sequence length="546" mass="60990">MAITGGMQNSDMVLLLWITVFGACCFFVDSSRSHRQHISSPSTTGLCRYGVKTECCYGWKRNRKGQCEAVCEQGCKHGECVGPNKCKCTPGFTGKNCNQDLNECGLKPRPCEHRCMNTHGSYKCYCLNGYMLMPDGSCSNSRTCAMANCQYGCEQVKGDIRCLCPSSGLQLGPDGRTCIDIDECAVGKASCPINRRCVNTFGSYYCKCQNGFELKYVNGRYDCIDINECLLNTHKCSINADCLNTQGSFKCRCKQGYKGSGHECSAVLEKPVKESSKFGGSVKDTIKKLLAHKNSLNRYQDIKNVIPEAFITPSPKNRLQPFDYEDGVYIGGNENEEEEEVEEEEEDELDEDVVGTIENVIEEEKLLRGDVFAPQVKRAAVLSSHAITKKAPELKSDEVSVDCSFDQGTCEWKQDTKDDFDWKHADRHNGVGYYMSVPASASQKKGIGRLKLTTLKIDRKYCLMFIYRLVGERVGKLRVYIDENVAPVWEETRNRNEGWRTAKIEIQESSTRTSSNITFEAERGKGKGGEMALDNVFLLSGPCSED</sequence>
<dbReference type="AGR" id="Xenbase:XB-GENE-983966"/>
<evidence type="ECO:0000256" key="4">
    <source>
        <dbReference type="ARBA" id="ARBA00022525"/>
    </source>
</evidence>
<dbReference type="InterPro" id="IPR013320">
    <property type="entry name" value="ConA-like_dom_sf"/>
</dbReference>
<dbReference type="RefSeq" id="XP_002933858.3">
    <property type="nucleotide sequence ID" value="XM_002933812.5"/>
</dbReference>
<dbReference type="InterPro" id="IPR001881">
    <property type="entry name" value="EGF-like_Ca-bd_dom"/>
</dbReference>
<evidence type="ECO:0000313" key="16">
    <source>
        <dbReference type="Ensembl" id="ENSXETP00000029242"/>
    </source>
</evidence>
<keyword evidence="5" id="KW-0272">Extracellular matrix</keyword>
<dbReference type="SMART" id="SM00137">
    <property type="entry name" value="MAM"/>
    <property type="match status" value="1"/>
</dbReference>
<evidence type="ECO:0000256" key="11">
    <source>
        <dbReference type="ARBA" id="ARBA00022889"/>
    </source>
</evidence>
<evidence type="ECO:0000256" key="2">
    <source>
        <dbReference type="ARBA" id="ARBA00009738"/>
    </source>
</evidence>
<dbReference type="Pfam" id="PF00629">
    <property type="entry name" value="MAM"/>
    <property type="match status" value="1"/>
</dbReference>
<evidence type="ECO:0000256" key="12">
    <source>
        <dbReference type="ARBA" id="ARBA00023157"/>
    </source>
</evidence>
<keyword evidence="11" id="KW-0130">Cell adhesion</keyword>
<dbReference type="GO" id="GO:0030154">
    <property type="term" value="P:cell differentiation"/>
    <property type="evidence" value="ECO:0007669"/>
    <property type="project" value="UniProtKB-KW"/>
</dbReference>
<dbReference type="Ensembl" id="ENSXETT00000029242">
    <property type="protein sequence ID" value="ENSXETP00000029242"/>
    <property type="gene ID" value="ENSXETG00000013340"/>
</dbReference>
<dbReference type="InterPro" id="IPR000152">
    <property type="entry name" value="EGF-type_Asp/Asn_hydroxyl_site"/>
</dbReference>
<dbReference type="Xenbase" id="XB-GENE-983966">
    <property type="gene designation" value="egfl6"/>
</dbReference>
<name>F7A3J7_XENTR</name>
<dbReference type="InterPro" id="IPR009030">
    <property type="entry name" value="Growth_fac_rcpt_cys_sf"/>
</dbReference>
<dbReference type="PaxDb" id="8364-ENSXETP00000058841"/>
<evidence type="ECO:0000313" key="19">
    <source>
        <dbReference type="Xenbase" id="XB-GENE-983966"/>
    </source>
</evidence>
<dbReference type="GO" id="GO:0008593">
    <property type="term" value="P:regulation of Notch signaling pathway"/>
    <property type="evidence" value="ECO:0007669"/>
    <property type="project" value="Ensembl"/>
</dbReference>
<feature type="domain" description="EGF-like" evidence="14">
    <location>
        <begin position="180"/>
        <end position="218"/>
    </location>
</feature>
<dbReference type="GO" id="GO:0030903">
    <property type="term" value="P:notochord development"/>
    <property type="evidence" value="ECO:0007669"/>
    <property type="project" value="Ensembl"/>
</dbReference>
<keyword evidence="17" id="KW-1185">Reference proteome</keyword>
<dbReference type="AlphaFoldDB" id="F7A3J7"/>
<reference evidence="16" key="2">
    <citation type="submission" date="2011-06" db="UniProtKB">
        <authorList>
            <consortium name="Ensembl"/>
        </authorList>
    </citation>
    <scope>IDENTIFICATION</scope>
</reference>
<dbReference type="OrthoDB" id="10060424at2759"/>
<keyword evidence="7" id="KW-0732">Signal</keyword>
<feature type="domain" description="EGF-like" evidence="14">
    <location>
        <begin position="100"/>
        <end position="139"/>
    </location>
</feature>
<protein>
    <submittedName>
        <fullName evidence="16">EGF-like-domain, multiple 6</fullName>
    </submittedName>
    <submittedName>
        <fullName evidence="18">Epidermal growth factor-like protein 6 isoform X1</fullName>
    </submittedName>
</protein>
<keyword evidence="8" id="KW-0677">Repeat</keyword>
<dbReference type="FunFam" id="2.10.25.10:FF:000653">
    <property type="entry name" value="Putative Fibrillin-1"/>
    <property type="match status" value="1"/>
</dbReference>
<dbReference type="PROSITE" id="PS00022">
    <property type="entry name" value="EGF_1"/>
    <property type="match status" value="1"/>
</dbReference>
<dbReference type="InterPro" id="IPR000742">
    <property type="entry name" value="EGF"/>
</dbReference>
<dbReference type="GeneTree" id="ENSGT00930000150973"/>
<dbReference type="FunFam" id="2.10.25.10:FF:000187">
    <property type="entry name" value="nephronectin isoform X1"/>
    <property type="match status" value="1"/>
</dbReference>
<dbReference type="GO" id="GO:0043491">
    <property type="term" value="P:phosphatidylinositol 3-kinase/protein kinase B signal transduction"/>
    <property type="evidence" value="ECO:0007669"/>
    <property type="project" value="Ensembl"/>
</dbReference>
<dbReference type="OMA" id="NGRACID"/>
<dbReference type="GO" id="GO:0007155">
    <property type="term" value="P:cell adhesion"/>
    <property type="evidence" value="ECO:0007669"/>
    <property type="project" value="UniProtKB-KW"/>
</dbReference>
<reference evidence="18" key="3">
    <citation type="submission" date="2025-04" db="UniProtKB">
        <authorList>
            <consortium name="RefSeq"/>
        </authorList>
    </citation>
    <scope>IDENTIFICATION</scope>
    <source>
        <strain evidence="18">Nigerian</strain>
        <tissue evidence="18">Liver and blood</tissue>
    </source>
</reference>
<evidence type="ECO:0000256" key="9">
    <source>
        <dbReference type="ARBA" id="ARBA00022782"/>
    </source>
</evidence>
<dbReference type="PROSITE" id="PS01187">
    <property type="entry name" value="EGF_CA"/>
    <property type="match status" value="2"/>
</dbReference>
<dbReference type="InterPro" id="IPR052235">
    <property type="entry name" value="Nephronectin_domain"/>
</dbReference>
<keyword evidence="9" id="KW-0221">Differentiation</keyword>
<evidence type="ECO:0000256" key="1">
    <source>
        <dbReference type="ARBA" id="ARBA00004498"/>
    </source>
</evidence>
<dbReference type="CDD" id="cd06263">
    <property type="entry name" value="MAM"/>
    <property type="match status" value="1"/>
</dbReference>
<dbReference type="SMART" id="SM00179">
    <property type="entry name" value="EGF_CA"/>
    <property type="match status" value="3"/>
</dbReference>
<dbReference type="Bgee" id="ENSXETG00000013340">
    <property type="expression patterns" value="Expressed in embryo and 4 other cell types or tissues"/>
</dbReference>
<proteinExistence type="inferred from homology"/>
<evidence type="ECO:0000256" key="8">
    <source>
        <dbReference type="ARBA" id="ARBA00022737"/>
    </source>
</evidence>
<evidence type="ECO:0000259" key="15">
    <source>
        <dbReference type="PROSITE" id="PS50060"/>
    </source>
</evidence>
<dbReference type="CTD" id="25975"/>
<dbReference type="KEGG" id="xtr:100495795"/>
<evidence type="ECO:0000256" key="10">
    <source>
        <dbReference type="ARBA" id="ARBA00022837"/>
    </source>
</evidence>
<dbReference type="Gene3D" id="2.10.25.10">
    <property type="entry name" value="Laminin"/>
    <property type="match status" value="5"/>
</dbReference>
<dbReference type="GO" id="GO:0090050">
    <property type="term" value="P:positive regulation of cell migration involved in sprouting angiogenesis"/>
    <property type="evidence" value="ECO:0007669"/>
    <property type="project" value="Ensembl"/>
</dbReference>
<dbReference type="PANTHER" id="PTHR24050">
    <property type="entry name" value="PA14 DOMAIN-CONTAINING PROTEIN"/>
    <property type="match status" value="1"/>
</dbReference>
<dbReference type="PROSITE" id="PS01186">
    <property type="entry name" value="EGF_2"/>
    <property type="match status" value="3"/>
</dbReference>
<feature type="domain" description="EGF-like" evidence="14">
    <location>
        <begin position="225"/>
        <end position="265"/>
    </location>
</feature>
<dbReference type="PRINTS" id="PR00020">
    <property type="entry name" value="MAMDOMAIN"/>
</dbReference>
<evidence type="ECO:0000256" key="5">
    <source>
        <dbReference type="ARBA" id="ARBA00022530"/>
    </source>
</evidence>
<dbReference type="PROSITE" id="PS50026">
    <property type="entry name" value="EGF_3"/>
    <property type="match status" value="3"/>
</dbReference>
<dbReference type="PROSITE" id="PS00010">
    <property type="entry name" value="ASX_HYDROXYL"/>
    <property type="match status" value="3"/>
</dbReference>
<keyword evidence="6 13" id="KW-0245">EGF-like domain</keyword>
<comment type="caution">
    <text evidence="13">Lacks conserved residue(s) required for the propagation of feature annotation.</text>
</comment>